<dbReference type="Proteomes" id="UP001162001">
    <property type="component" value="Segment"/>
</dbReference>
<sequence length="97" mass="11198">MITNQTMATSKDSLVYGGRDCACNGFLKVNNTLYNMRYVKTIECNDQVCKVVFANTENTYFSSEGTSYPNRDKGYECNKDKRPECYKKLRKFVDSNE</sequence>
<proteinExistence type="predicted"/>
<protein>
    <submittedName>
        <fullName evidence="1">Uncharacterized protein</fullName>
    </submittedName>
</protein>
<evidence type="ECO:0000313" key="2">
    <source>
        <dbReference type="Proteomes" id="UP001162001"/>
    </source>
</evidence>
<evidence type="ECO:0000313" key="1">
    <source>
        <dbReference type="EMBL" id="QKF94624.1"/>
    </source>
</evidence>
<reference evidence="1 2" key="1">
    <citation type="submission" date="2020-04" db="EMBL/GenBank/DDBJ databases">
        <title>Advantages and limits of metagenomic assembly and binning of a giant virus.</title>
        <authorList>
            <person name="Schulz F."/>
            <person name="Andreani J."/>
            <person name="Francis R."/>
            <person name="Boudjemaa H."/>
            <person name="Bou Khalil J.Y."/>
            <person name="Lee J."/>
            <person name="La Scola B."/>
            <person name="Woyke T."/>
        </authorList>
    </citation>
    <scope>NUCLEOTIDE SEQUENCE [LARGE SCALE GENOMIC DNA]</scope>
    <source>
        <strain evidence="1 2">FV1/VV64</strain>
    </source>
</reference>
<name>A0A7D3QVT7_9VIRU</name>
<accession>A0A7D3QVT7</accession>
<gene>
    <name evidence="1" type="ORF">Fadolivirus_1_1166</name>
</gene>
<dbReference type="EMBL" id="MT418680">
    <property type="protein sequence ID" value="QKF94624.1"/>
    <property type="molecule type" value="Genomic_DNA"/>
</dbReference>
<organism evidence="1 2">
    <name type="scientific">Fadolivirus FV1/VV64</name>
    <dbReference type="NCBI Taxonomy" id="3070911"/>
    <lineage>
        <taxon>Viruses</taxon>
        <taxon>Varidnaviria</taxon>
        <taxon>Bamfordvirae</taxon>
        <taxon>Nucleocytoviricota</taxon>
        <taxon>Megaviricetes</taxon>
        <taxon>Imitervirales</taxon>
        <taxon>Mimiviridae</taxon>
        <taxon>Klosneuvirinae</taxon>
        <taxon>Fadolivirus</taxon>
        <taxon>Fadolivirus algeromassiliense</taxon>
    </lineage>
</organism>
<keyword evidence="2" id="KW-1185">Reference proteome</keyword>